<protein>
    <submittedName>
        <fullName evidence="2">Uncharacterized protein</fullName>
    </submittedName>
</protein>
<sequence>MIECNALVAIVLHPYVRVAVMWNNIFHGGSFVSAILPTTITI</sequence>
<dbReference type="WBParaSite" id="ALUE_0001811201-mRNA-1">
    <property type="protein sequence ID" value="ALUE_0001811201-mRNA-1"/>
    <property type="gene ID" value="ALUE_0001811201"/>
</dbReference>
<proteinExistence type="predicted"/>
<reference evidence="2" key="1">
    <citation type="submission" date="2017-02" db="UniProtKB">
        <authorList>
            <consortium name="WormBaseParasite"/>
        </authorList>
    </citation>
    <scope>IDENTIFICATION</scope>
</reference>
<name>A0A0M3IHZ9_ASCLU</name>
<evidence type="ECO:0000313" key="2">
    <source>
        <dbReference type="WBParaSite" id="ALUE_0001811201-mRNA-1"/>
    </source>
</evidence>
<accession>A0A0M3IHZ9</accession>
<dbReference type="AlphaFoldDB" id="A0A0M3IHZ9"/>
<organism evidence="1 2">
    <name type="scientific">Ascaris lumbricoides</name>
    <name type="common">Giant roundworm</name>
    <dbReference type="NCBI Taxonomy" id="6252"/>
    <lineage>
        <taxon>Eukaryota</taxon>
        <taxon>Metazoa</taxon>
        <taxon>Ecdysozoa</taxon>
        <taxon>Nematoda</taxon>
        <taxon>Chromadorea</taxon>
        <taxon>Rhabditida</taxon>
        <taxon>Spirurina</taxon>
        <taxon>Ascaridomorpha</taxon>
        <taxon>Ascaridoidea</taxon>
        <taxon>Ascarididae</taxon>
        <taxon>Ascaris</taxon>
    </lineage>
</organism>
<keyword evidence="1" id="KW-1185">Reference proteome</keyword>
<dbReference type="Proteomes" id="UP000036681">
    <property type="component" value="Unplaced"/>
</dbReference>
<evidence type="ECO:0000313" key="1">
    <source>
        <dbReference type="Proteomes" id="UP000036681"/>
    </source>
</evidence>